<dbReference type="PANTHER" id="PTHR43877">
    <property type="entry name" value="AMINOALKYLPHOSPHONATE N-ACETYLTRANSFERASE-RELATED-RELATED"/>
    <property type="match status" value="1"/>
</dbReference>
<dbReference type="RefSeq" id="WP_010355094.1">
    <property type="nucleotide sequence ID" value="NZ_BCMK01000002.1"/>
</dbReference>
<proteinExistence type="predicted"/>
<feature type="domain" description="N-acetyltransferase" evidence="3">
    <location>
        <begin position="11"/>
        <end position="177"/>
    </location>
</feature>
<dbReference type="EMBL" id="JARAWP010000004">
    <property type="protein sequence ID" value="MDX3017887.1"/>
    <property type="molecule type" value="Genomic_DNA"/>
</dbReference>
<evidence type="ECO:0000259" key="3">
    <source>
        <dbReference type="PROSITE" id="PS51186"/>
    </source>
</evidence>
<keyword evidence="2" id="KW-0012">Acyltransferase</keyword>
<dbReference type="InterPro" id="IPR050832">
    <property type="entry name" value="Bact_Acetyltransf"/>
</dbReference>
<protein>
    <submittedName>
        <fullName evidence="4">GNAT family N-acetyltransferase</fullName>
    </submittedName>
</protein>
<evidence type="ECO:0000256" key="1">
    <source>
        <dbReference type="ARBA" id="ARBA00022679"/>
    </source>
</evidence>
<dbReference type="GeneID" id="69811904"/>
<dbReference type="SUPFAM" id="SSF55729">
    <property type="entry name" value="Acyl-CoA N-acyltransferases (Nat)"/>
    <property type="match status" value="1"/>
</dbReference>
<dbReference type="AlphaFoldDB" id="A0AAP6BCA6"/>
<comment type="caution">
    <text evidence="4">The sequence shown here is derived from an EMBL/GenBank/DDBJ whole genome shotgun (WGS) entry which is preliminary data.</text>
</comment>
<keyword evidence="1" id="KW-0808">Transferase</keyword>
<name>A0AAP6BCA6_9ACTN</name>
<sequence>MTPPPITPTPLPVRPMVLADCPRVAEIRVRGWQSAYRGLVPQPYLDSLSVPEDADRRRAHFANAGEDVVNLVAERAGAVVGWVCHGPYRDGELLTGDAELYALYVDAASFGTGVGHVLLQETRRQLAARGCERLYLWVLKGNPRARRFYERAGLAPDGTEEPFEVDGVAVPEVRYVGEVGG</sequence>
<dbReference type="CDD" id="cd04301">
    <property type="entry name" value="NAT_SF"/>
    <property type="match status" value="1"/>
</dbReference>
<organism evidence="4 7">
    <name type="scientific">Streptomyces acidiscabies</name>
    <dbReference type="NCBI Taxonomy" id="42234"/>
    <lineage>
        <taxon>Bacteria</taxon>
        <taxon>Bacillati</taxon>
        <taxon>Actinomycetota</taxon>
        <taxon>Actinomycetes</taxon>
        <taxon>Kitasatosporales</taxon>
        <taxon>Streptomycetaceae</taxon>
        <taxon>Streptomyces</taxon>
    </lineage>
</organism>
<evidence type="ECO:0000313" key="7">
    <source>
        <dbReference type="Proteomes" id="UP001282288"/>
    </source>
</evidence>
<gene>
    <name evidence="4" type="ORF">PV399_20725</name>
    <name evidence="5" type="ORF">PV666_08330</name>
</gene>
<evidence type="ECO:0000313" key="4">
    <source>
        <dbReference type="EMBL" id="MDX2962116.1"/>
    </source>
</evidence>
<dbReference type="GO" id="GO:0016747">
    <property type="term" value="F:acyltransferase activity, transferring groups other than amino-acyl groups"/>
    <property type="evidence" value="ECO:0007669"/>
    <property type="project" value="InterPro"/>
</dbReference>
<dbReference type="PROSITE" id="PS51186">
    <property type="entry name" value="GNAT"/>
    <property type="match status" value="1"/>
</dbReference>
<keyword evidence="6" id="KW-1185">Reference proteome</keyword>
<dbReference type="PANTHER" id="PTHR43877:SF1">
    <property type="entry name" value="ACETYLTRANSFERASE"/>
    <property type="match status" value="1"/>
</dbReference>
<dbReference type="Proteomes" id="UP001272987">
    <property type="component" value="Unassembled WGS sequence"/>
</dbReference>
<evidence type="ECO:0000256" key="2">
    <source>
        <dbReference type="ARBA" id="ARBA00023315"/>
    </source>
</evidence>
<dbReference type="InterPro" id="IPR000182">
    <property type="entry name" value="GNAT_dom"/>
</dbReference>
<dbReference type="InterPro" id="IPR016181">
    <property type="entry name" value="Acyl_CoA_acyltransferase"/>
</dbReference>
<dbReference type="EMBL" id="JARAWC010000014">
    <property type="protein sequence ID" value="MDX2962116.1"/>
    <property type="molecule type" value="Genomic_DNA"/>
</dbReference>
<reference evidence="4 6" key="1">
    <citation type="journal article" date="2023" name="Microb. Genom.">
        <title>Mesoterricola silvestris gen. nov., sp. nov., Mesoterricola sediminis sp. nov., Geothrix oryzae sp. nov., Geothrix edaphica sp. nov., Geothrix rubra sp. nov., and Geothrix limicola sp. nov., six novel members of Acidobacteriota isolated from soils.</title>
        <authorList>
            <person name="Weisberg A.J."/>
            <person name="Pearce E."/>
            <person name="Kramer C.G."/>
            <person name="Chang J.H."/>
            <person name="Clarke C.R."/>
        </authorList>
    </citation>
    <scope>NUCLEOTIDE SEQUENCE</scope>
    <source>
        <strain evidence="5 6">NB05-1H</strain>
        <strain evidence="4">NRRL_B-16521</strain>
    </source>
</reference>
<dbReference type="Pfam" id="PF00583">
    <property type="entry name" value="Acetyltransf_1"/>
    <property type="match status" value="1"/>
</dbReference>
<dbReference type="Proteomes" id="UP001282288">
    <property type="component" value="Unassembled WGS sequence"/>
</dbReference>
<dbReference type="Gene3D" id="3.40.630.30">
    <property type="match status" value="1"/>
</dbReference>
<evidence type="ECO:0000313" key="6">
    <source>
        <dbReference type="Proteomes" id="UP001272987"/>
    </source>
</evidence>
<evidence type="ECO:0000313" key="5">
    <source>
        <dbReference type="EMBL" id="MDX3017887.1"/>
    </source>
</evidence>
<accession>A0AAP6BCA6</accession>